<dbReference type="GO" id="GO:0008033">
    <property type="term" value="P:tRNA processing"/>
    <property type="evidence" value="ECO:0007669"/>
    <property type="project" value="UniProtKB-KW"/>
</dbReference>
<dbReference type="EMBL" id="CP138580">
    <property type="protein sequence ID" value="WPG97977.1"/>
    <property type="molecule type" value="Genomic_DNA"/>
</dbReference>
<dbReference type="AlphaFoldDB" id="A0AAQ3LYF5"/>
<dbReference type="InterPro" id="IPR007175">
    <property type="entry name" value="Rpr2/Snm1/Rpp21"/>
</dbReference>
<feature type="region of interest" description="Disordered" evidence="5">
    <location>
        <begin position="181"/>
        <end position="201"/>
    </location>
</feature>
<protein>
    <recommendedName>
        <fullName evidence="8">Rpr2-domain-containing protein</fullName>
    </recommendedName>
</protein>
<dbReference type="GO" id="GO:0005655">
    <property type="term" value="C:nucleolar ribonuclease P complex"/>
    <property type="evidence" value="ECO:0007669"/>
    <property type="project" value="TreeGrafter"/>
</dbReference>
<dbReference type="Pfam" id="PF04032">
    <property type="entry name" value="Rpr2"/>
    <property type="match status" value="1"/>
</dbReference>
<comment type="similarity">
    <text evidence="4">Belongs to the eukaryotic/archaeal RNase P protein component 4 family.</text>
</comment>
<name>A0AAQ3LYF5_9PEZI</name>
<accession>A0AAQ3LYF5</accession>
<dbReference type="Gene3D" id="6.20.50.20">
    <property type="match status" value="1"/>
</dbReference>
<evidence type="ECO:0000256" key="1">
    <source>
        <dbReference type="ARBA" id="ARBA00022694"/>
    </source>
</evidence>
<dbReference type="PANTHER" id="PTHR14742">
    <property type="entry name" value="RIBONUCLEASE P SUBUNIT P21"/>
    <property type="match status" value="1"/>
</dbReference>
<dbReference type="Proteomes" id="UP001303373">
    <property type="component" value="Chromosome 1"/>
</dbReference>
<keyword evidence="7" id="KW-1185">Reference proteome</keyword>
<keyword evidence="2" id="KW-0479">Metal-binding</keyword>
<keyword evidence="1" id="KW-0819">tRNA processing</keyword>
<evidence type="ECO:0000256" key="3">
    <source>
        <dbReference type="ARBA" id="ARBA00022833"/>
    </source>
</evidence>
<gene>
    <name evidence="6" type="ORF">R9X50_00076000</name>
</gene>
<evidence type="ECO:0000256" key="4">
    <source>
        <dbReference type="ARBA" id="ARBA00038402"/>
    </source>
</evidence>
<evidence type="ECO:0000256" key="5">
    <source>
        <dbReference type="SAM" id="MobiDB-lite"/>
    </source>
</evidence>
<organism evidence="6 7">
    <name type="scientific">Acrodontium crateriforme</name>
    <dbReference type="NCBI Taxonomy" id="150365"/>
    <lineage>
        <taxon>Eukaryota</taxon>
        <taxon>Fungi</taxon>
        <taxon>Dikarya</taxon>
        <taxon>Ascomycota</taxon>
        <taxon>Pezizomycotina</taxon>
        <taxon>Dothideomycetes</taxon>
        <taxon>Dothideomycetidae</taxon>
        <taxon>Mycosphaerellales</taxon>
        <taxon>Teratosphaeriaceae</taxon>
        <taxon>Acrodontium</taxon>
    </lineage>
</organism>
<evidence type="ECO:0000313" key="7">
    <source>
        <dbReference type="Proteomes" id="UP001303373"/>
    </source>
</evidence>
<sequence>MGKEKSKISVPLKHLHARISYLQQAANYLALQGASGHHGAPSGMQYVHESVAHTKKGTKPGAFDLKSLDLANLERKQKLTAPNDPSQPVKDQRTLKLPASGGMPLYLASHLQQISRKMQIRLDTKVKHTLCKICHSTLIDGKTSEVFVENFSLGGKKHHADVLVLKCKTCGETKRFPIGSERQLRKSERAERKAVSGDKIEESNASTGAFTNAIPFKI</sequence>
<evidence type="ECO:0000313" key="6">
    <source>
        <dbReference type="EMBL" id="WPG97977.1"/>
    </source>
</evidence>
<keyword evidence="3" id="KW-0862">Zinc</keyword>
<dbReference type="PANTHER" id="PTHR14742:SF0">
    <property type="entry name" value="RIBONUCLEASE P PROTEIN SUBUNIT P21"/>
    <property type="match status" value="1"/>
</dbReference>
<evidence type="ECO:0000256" key="2">
    <source>
        <dbReference type="ARBA" id="ARBA00022723"/>
    </source>
</evidence>
<reference evidence="6 7" key="1">
    <citation type="submission" date="2023-11" db="EMBL/GenBank/DDBJ databases">
        <title>An acidophilic fungus is an integral part of prey digestion in a carnivorous sundew plant.</title>
        <authorList>
            <person name="Tsai I.J."/>
        </authorList>
    </citation>
    <scope>NUCLEOTIDE SEQUENCE [LARGE SCALE GENOMIC DNA]</scope>
    <source>
        <strain evidence="6">169a</strain>
    </source>
</reference>
<feature type="compositionally biased region" description="Basic and acidic residues" evidence="5">
    <location>
        <begin position="182"/>
        <end position="201"/>
    </location>
</feature>
<evidence type="ECO:0008006" key="8">
    <source>
        <dbReference type="Google" id="ProtNLM"/>
    </source>
</evidence>
<dbReference type="GO" id="GO:0046872">
    <property type="term" value="F:metal ion binding"/>
    <property type="evidence" value="ECO:0007669"/>
    <property type="project" value="UniProtKB-KW"/>
</dbReference>
<proteinExistence type="inferred from homology"/>